<dbReference type="Proteomes" id="UP000789405">
    <property type="component" value="Unassembled WGS sequence"/>
</dbReference>
<dbReference type="EMBL" id="CAJVPY010004301">
    <property type="protein sequence ID" value="CAG8615553.1"/>
    <property type="molecule type" value="Genomic_DNA"/>
</dbReference>
<comment type="caution">
    <text evidence="1">The sequence shown here is derived from an EMBL/GenBank/DDBJ whole genome shotgun (WGS) entry which is preliminary data.</text>
</comment>
<evidence type="ECO:0000313" key="2">
    <source>
        <dbReference type="Proteomes" id="UP000789405"/>
    </source>
</evidence>
<proteinExistence type="predicted"/>
<organism evidence="1 2">
    <name type="scientific">Dentiscutata erythropus</name>
    <dbReference type="NCBI Taxonomy" id="1348616"/>
    <lineage>
        <taxon>Eukaryota</taxon>
        <taxon>Fungi</taxon>
        <taxon>Fungi incertae sedis</taxon>
        <taxon>Mucoromycota</taxon>
        <taxon>Glomeromycotina</taxon>
        <taxon>Glomeromycetes</taxon>
        <taxon>Diversisporales</taxon>
        <taxon>Gigasporaceae</taxon>
        <taxon>Dentiscutata</taxon>
    </lineage>
</organism>
<sequence length="83" mass="9542">MEITSDNQEFDGFKCIHKEFSNHPRPSQQNPCGEKLLKKILTVKEHVWQLQMQYPLPMFQLLASYSTVSSLAINDNFEAAELG</sequence>
<dbReference type="OrthoDB" id="2382535at2759"/>
<gene>
    <name evidence="1" type="ORF">DERYTH_LOCUS8367</name>
</gene>
<accession>A0A9N9CTI5</accession>
<keyword evidence="2" id="KW-1185">Reference proteome</keyword>
<evidence type="ECO:0000313" key="1">
    <source>
        <dbReference type="EMBL" id="CAG8615553.1"/>
    </source>
</evidence>
<name>A0A9N9CTI5_9GLOM</name>
<dbReference type="AlphaFoldDB" id="A0A9N9CTI5"/>
<reference evidence="1" key="1">
    <citation type="submission" date="2021-06" db="EMBL/GenBank/DDBJ databases">
        <authorList>
            <person name="Kallberg Y."/>
            <person name="Tangrot J."/>
            <person name="Rosling A."/>
        </authorList>
    </citation>
    <scope>NUCLEOTIDE SEQUENCE</scope>
    <source>
        <strain evidence="1">MA453B</strain>
    </source>
</reference>
<protein>
    <submittedName>
        <fullName evidence="1">21043_t:CDS:1</fullName>
    </submittedName>
</protein>